<organism evidence="2 3">
    <name type="scientific">Lentilactobacillus diolivorans DSM 14421</name>
    <dbReference type="NCBI Taxonomy" id="1423739"/>
    <lineage>
        <taxon>Bacteria</taxon>
        <taxon>Bacillati</taxon>
        <taxon>Bacillota</taxon>
        <taxon>Bacilli</taxon>
        <taxon>Lactobacillales</taxon>
        <taxon>Lactobacillaceae</taxon>
        <taxon>Lentilactobacillus</taxon>
    </lineage>
</organism>
<name>A0A0R1SHB2_9LACO</name>
<keyword evidence="1" id="KW-0732">Signal</keyword>
<evidence type="ECO:0000256" key="1">
    <source>
        <dbReference type="SAM" id="SignalP"/>
    </source>
</evidence>
<dbReference type="EMBL" id="AZEY01000050">
    <property type="protein sequence ID" value="KRL66090.1"/>
    <property type="molecule type" value="Genomic_DNA"/>
</dbReference>
<evidence type="ECO:0000313" key="2">
    <source>
        <dbReference type="EMBL" id="KRL66090.1"/>
    </source>
</evidence>
<dbReference type="Pfam" id="PF20316">
    <property type="entry name" value="DUF6612"/>
    <property type="match status" value="1"/>
</dbReference>
<accession>A0A0R1SHB2</accession>
<proteinExistence type="predicted"/>
<dbReference type="RefSeq" id="WP_147008606.1">
    <property type="nucleotide sequence ID" value="NZ_AZEY01000050.1"/>
</dbReference>
<gene>
    <name evidence="2" type="ORF">FC85_GL002936</name>
</gene>
<reference evidence="2 3" key="1">
    <citation type="journal article" date="2015" name="Genome Announc.">
        <title>Expanding the biotechnology potential of lactobacilli through comparative genomics of 213 strains and associated genera.</title>
        <authorList>
            <person name="Sun Z."/>
            <person name="Harris H.M."/>
            <person name="McCann A."/>
            <person name="Guo C."/>
            <person name="Argimon S."/>
            <person name="Zhang W."/>
            <person name="Yang X."/>
            <person name="Jeffery I.B."/>
            <person name="Cooney J.C."/>
            <person name="Kagawa T.F."/>
            <person name="Liu W."/>
            <person name="Song Y."/>
            <person name="Salvetti E."/>
            <person name="Wrobel A."/>
            <person name="Rasinkangas P."/>
            <person name="Parkhill J."/>
            <person name="Rea M.C."/>
            <person name="O'Sullivan O."/>
            <person name="Ritari J."/>
            <person name="Douillard F.P."/>
            <person name="Paul Ross R."/>
            <person name="Yang R."/>
            <person name="Briner A.E."/>
            <person name="Felis G.E."/>
            <person name="de Vos W.M."/>
            <person name="Barrangou R."/>
            <person name="Klaenhammer T.R."/>
            <person name="Caufield P.W."/>
            <person name="Cui Y."/>
            <person name="Zhang H."/>
            <person name="O'Toole P.W."/>
        </authorList>
    </citation>
    <scope>NUCLEOTIDE SEQUENCE [LARGE SCALE GENOMIC DNA]</scope>
    <source>
        <strain evidence="2 3">DSM 14421</strain>
    </source>
</reference>
<feature type="chain" id="PRO_5006410586" description="Lipoprotein" evidence="1">
    <location>
        <begin position="24"/>
        <end position="260"/>
    </location>
</feature>
<dbReference type="Proteomes" id="UP000052013">
    <property type="component" value="Unassembled WGS sequence"/>
</dbReference>
<dbReference type="PROSITE" id="PS51257">
    <property type="entry name" value="PROKAR_LIPOPROTEIN"/>
    <property type="match status" value="1"/>
</dbReference>
<dbReference type="AlphaFoldDB" id="A0A0R1SHB2"/>
<sequence length="260" mass="28652">MMKKWLVPVVAGMGLLLTGCVKGQTQTVDPKIGTVIEKSQQATQKIKSGEAKIVTRTIANQRTISGTISGKFGSNPLVMKVKLANGGSSRIHYYITNRMIYSKPKHQWIKQKVNSKSPIVANLKAQMTAKSGQKGLGMLGHHLKKAKTQANYRLSYHGIGKLGSHTAKQLILAESGNSSAAKQMMKHLKITKFSYLYLVNKTDYLPRKLAITMGYTMGSSKKAVTEKLMGNYQYLNQVKKFTIPKSVKTSAEWASISTPM</sequence>
<dbReference type="InterPro" id="IPR046720">
    <property type="entry name" value="DUF6612"/>
</dbReference>
<dbReference type="PATRIC" id="fig|1423739.3.peg.3054"/>
<evidence type="ECO:0008006" key="4">
    <source>
        <dbReference type="Google" id="ProtNLM"/>
    </source>
</evidence>
<feature type="signal peptide" evidence="1">
    <location>
        <begin position="1"/>
        <end position="23"/>
    </location>
</feature>
<protein>
    <recommendedName>
        <fullName evidence="4">Lipoprotein</fullName>
    </recommendedName>
</protein>
<dbReference type="STRING" id="1423739.FC85_GL002936"/>
<evidence type="ECO:0000313" key="3">
    <source>
        <dbReference type="Proteomes" id="UP000052013"/>
    </source>
</evidence>
<comment type="caution">
    <text evidence="2">The sequence shown here is derived from an EMBL/GenBank/DDBJ whole genome shotgun (WGS) entry which is preliminary data.</text>
</comment>